<dbReference type="Pfam" id="PF13180">
    <property type="entry name" value="PDZ_2"/>
    <property type="match status" value="1"/>
</dbReference>
<dbReference type="InterPro" id="IPR051201">
    <property type="entry name" value="Chloro_Bact_Ser_Proteases"/>
</dbReference>
<evidence type="ECO:0000256" key="4">
    <source>
        <dbReference type="SAM" id="MobiDB-lite"/>
    </source>
</evidence>
<dbReference type="SUPFAM" id="SSF50494">
    <property type="entry name" value="Trypsin-like serine proteases"/>
    <property type="match status" value="1"/>
</dbReference>
<comment type="similarity">
    <text evidence="1">Belongs to the peptidase S1C family.</text>
</comment>
<evidence type="ECO:0000256" key="1">
    <source>
        <dbReference type="ARBA" id="ARBA00010541"/>
    </source>
</evidence>
<dbReference type="Gene3D" id="2.30.42.10">
    <property type="match status" value="1"/>
</dbReference>
<feature type="compositionally biased region" description="Low complexity" evidence="4">
    <location>
        <begin position="10"/>
        <end position="22"/>
    </location>
</feature>
<feature type="transmembrane region" description="Helical" evidence="5">
    <location>
        <begin position="34"/>
        <end position="57"/>
    </location>
</feature>
<keyword evidence="2" id="KW-0645">Protease</keyword>
<name>A0ABP8ZNL4_9MICO</name>
<dbReference type="EMBL" id="BAABKO010000001">
    <property type="protein sequence ID" value="GAA4761693.1"/>
    <property type="molecule type" value="Genomic_DNA"/>
</dbReference>
<evidence type="ECO:0000256" key="5">
    <source>
        <dbReference type="SAM" id="Phobius"/>
    </source>
</evidence>
<keyword evidence="5" id="KW-1133">Transmembrane helix</keyword>
<dbReference type="PANTHER" id="PTHR43343:SF3">
    <property type="entry name" value="PROTEASE DO-LIKE 8, CHLOROPLASTIC"/>
    <property type="match status" value="1"/>
</dbReference>
<evidence type="ECO:0000259" key="6">
    <source>
        <dbReference type="PROSITE" id="PS50106"/>
    </source>
</evidence>
<keyword evidence="5" id="KW-0812">Transmembrane</keyword>
<keyword evidence="8" id="KW-1185">Reference proteome</keyword>
<accession>A0ABP8ZNL4</accession>
<dbReference type="SUPFAM" id="SSF50156">
    <property type="entry name" value="PDZ domain-like"/>
    <property type="match status" value="1"/>
</dbReference>
<feature type="compositionally biased region" description="Low complexity" evidence="4">
    <location>
        <begin position="105"/>
        <end position="137"/>
    </location>
</feature>
<dbReference type="InterPro" id="IPR009003">
    <property type="entry name" value="Peptidase_S1_PA"/>
</dbReference>
<feature type="domain" description="PDZ" evidence="6">
    <location>
        <begin position="326"/>
        <end position="398"/>
    </location>
</feature>
<evidence type="ECO:0000256" key="3">
    <source>
        <dbReference type="ARBA" id="ARBA00022801"/>
    </source>
</evidence>
<dbReference type="Proteomes" id="UP001501645">
    <property type="component" value="Unassembled WGS sequence"/>
</dbReference>
<feature type="region of interest" description="Disordered" evidence="4">
    <location>
        <begin position="1"/>
        <end position="27"/>
    </location>
</feature>
<evidence type="ECO:0000256" key="2">
    <source>
        <dbReference type="ARBA" id="ARBA00022670"/>
    </source>
</evidence>
<dbReference type="SMART" id="SM00228">
    <property type="entry name" value="PDZ"/>
    <property type="match status" value="1"/>
</dbReference>
<sequence>MDEHLHPEQAATATSTAATSTADAKRRPWYRRRLPVACAAGATLIAGAFAAGIPVGAATSSAQASATTAAAQAATAPGESTQGESTQGESTQTPWGGTSSGGTGTTVPTIPDGSAGDASGSAGSANAEATEASSDESTGVVVIETVLGYQDGEAAGTGLVLTSDGLILTNNHVVEGSTEISVTIATTGETYAATVVGTDAEDDVAVLQLEGASDLATVAIDDDGVSAGDAVTAVGNAEGGGVLMAADGSITAVDASVTTTASATTDGETLDGMIEIAADVVSGDSGGAVLDAEGEVVGVTTAASSGSSTTIAYAIPVEEALGIVDEILAGDESNGATIGYPAFLGVQIAGATSSAYGQGGQTTTTAGATIAGVIEGTPAASAGLVAGDVVAAVDGVAVADSESLSELLAGYEPGDAVTITWTDAAGTSETAVVTLIEGPAA</sequence>
<dbReference type="RefSeq" id="WP_345434641.1">
    <property type="nucleotide sequence ID" value="NZ_BAABKO010000001.1"/>
</dbReference>
<evidence type="ECO:0000313" key="7">
    <source>
        <dbReference type="EMBL" id="GAA4761693.1"/>
    </source>
</evidence>
<dbReference type="InterPro" id="IPR001478">
    <property type="entry name" value="PDZ"/>
</dbReference>
<reference evidence="8" key="1">
    <citation type="journal article" date="2019" name="Int. J. Syst. Evol. Microbiol.">
        <title>The Global Catalogue of Microorganisms (GCM) 10K type strain sequencing project: providing services to taxonomists for standard genome sequencing and annotation.</title>
        <authorList>
            <consortium name="The Broad Institute Genomics Platform"/>
            <consortium name="The Broad Institute Genome Sequencing Center for Infectious Disease"/>
            <person name="Wu L."/>
            <person name="Ma J."/>
        </authorList>
    </citation>
    <scope>NUCLEOTIDE SEQUENCE [LARGE SCALE GENOMIC DNA]</scope>
    <source>
        <strain evidence="8">JCM 18537</strain>
    </source>
</reference>
<feature type="compositionally biased region" description="Polar residues" evidence="4">
    <location>
        <begin position="78"/>
        <end position="89"/>
    </location>
</feature>
<dbReference type="InterPro" id="IPR036034">
    <property type="entry name" value="PDZ_sf"/>
</dbReference>
<evidence type="ECO:0000313" key="8">
    <source>
        <dbReference type="Proteomes" id="UP001501645"/>
    </source>
</evidence>
<dbReference type="PANTHER" id="PTHR43343">
    <property type="entry name" value="PEPTIDASE S12"/>
    <property type="match status" value="1"/>
</dbReference>
<keyword evidence="5" id="KW-0472">Membrane</keyword>
<dbReference type="InterPro" id="IPR001940">
    <property type="entry name" value="Peptidase_S1C"/>
</dbReference>
<feature type="region of interest" description="Disordered" evidence="4">
    <location>
        <begin position="70"/>
        <end position="137"/>
    </location>
</feature>
<dbReference type="PROSITE" id="PS50106">
    <property type="entry name" value="PDZ"/>
    <property type="match status" value="1"/>
</dbReference>
<keyword evidence="3" id="KW-0378">Hydrolase</keyword>
<organism evidence="7 8">
    <name type="scientific">Microbacterium gilvum</name>
    <dbReference type="NCBI Taxonomy" id="1336204"/>
    <lineage>
        <taxon>Bacteria</taxon>
        <taxon>Bacillati</taxon>
        <taxon>Actinomycetota</taxon>
        <taxon>Actinomycetes</taxon>
        <taxon>Micrococcales</taxon>
        <taxon>Microbacteriaceae</taxon>
        <taxon>Microbacterium</taxon>
    </lineage>
</organism>
<gene>
    <name evidence="7" type="ORF">GCM10023351_00040</name>
</gene>
<proteinExistence type="inferred from homology"/>
<comment type="caution">
    <text evidence="7">The sequence shown here is derived from an EMBL/GenBank/DDBJ whole genome shotgun (WGS) entry which is preliminary data.</text>
</comment>
<dbReference type="Pfam" id="PF13365">
    <property type="entry name" value="Trypsin_2"/>
    <property type="match status" value="1"/>
</dbReference>
<dbReference type="PRINTS" id="PR00834">
    <property type="entry name" value="PROTEASES2C"/>
</dbReference>
<protein>
    <recommendedName>
        <fullName evidence="6">PDZ domain-containing protein</fullName>
    </recommendedName>
</protein>
<dbReference type="InterPro" id="IPR043504">
    <property type="entry name" value="Peptidase_S1_PA_chymotrypsin"/>
</dbReference>
<dbReference type="Gene3D" id="2.40.10.10">
    <property type="entry name" value="Trypsin-like serine proteases"/>
    <property type="match status" value="2"/>
</dbReference>